<feature type="region of interest" description="Disordered" evidence="1">
    <location>
        <begin position="418"/>
        <end position="480"/>
    </location>
</feature>
<evidence type="ECO:0000313" key="3">
    <source>
        <dbReference type="EMBL" id="EPS32679.1"/>
    </source>
</evidence>
<evidence type="ECO:0000256" key="1">
    <source>
        <dbReference type="SAM" id="MobiDB-lite"/>
    </source>
</evidence>
<dbReference type="HOGENOM" id="CLU_039765_2_0_1"/>
<gene>
    <name evidence="3" type="ORF">PDE_07639</name>
</gene>
<dbReference type="SUPFAM" id="SSF49899">
    <property type="entry name" value="Concanavalin A-like lectins/glucanases"/>
    <property type="match status" value="1"/>
</dbReference>
<accession>S7ZQJ0</accession>
<organism evidence="3 4">
    <name type="scientific">Penicillium oxalicum (strain 114-2 / CGMCC 5302)</name>
    <name type="common">Penicillium decumbens</name>
    <dbReference type="NCBI Taxonomy" id="933388"/>
    <lineage>
        <taxon>Eukaryota</taxon>
        <taxon>Fungi</taxon>
        <taxon>Dikarya</taxon>
        <taxon>Ascomycota</taxon>
        <taxon>Pezizomycotina</taxon>
        <taxon>Eurotiomycetes</taxon>
        <taxon>Eurotiomycetidae</taxon>
        <taxon>Eurotiales</taxon>
        <taxon>Aspergillaceae</taxon>
        <taxon>Penicillium</taxon>
    </lineage>
</organism>
<feature type="region of interest" description="Disordered" evidence="1">
    <location>
        <begin position="89"/>
        <end position="135"/>
    </location>
</feature>
<dbReference type="PANTHER" id="PTHR38121:SF4">
    <property type="entry name" value="GH16 DOMAIN-CONTAINING PROTEIN-RELATED"/>
    <property type="match status" value="1"/>
</dbReference>
<name>S7ZQJ0_PENO1</name>
<feature type="chain" id="PRO_5004560024" evidence="2">
    <location>
        <begin position="24"/>
        <end position="480"/>
    </location>
</feature>
<dbReference type="OrthoDB" id="4388755at2759"/>
<evidence type="ECO:0000256" key="2">
    <source>
        <dbReference type="SAM" id="SignalP"/>
    </source>
</evidence>
<reference evidence="3 4" key="1">
    <citation type="journal article" date="2013" name="PLoS ONE">
        <title>Genomic and secretomic analyses reveal unique features of the lignocellulolytic enzyme system of Penicillium decumbens.</title>
        <authorList>
            <person name="Liu G."/>
            <person name="Zhang L."/>
            <person name="Wei X."/>
            <person name="Zou G."/>
            <person name="Qin Y."/>
            <person name="Ma L."/>
            <person name="Li J."/>
            <person name="Zheng H."/>
            <person name="Wang S."/>
            <person name="Wang C."/>
            <person name="Xun L."/>
            <person name="Zhao G.-P."/>
            <person name="Zhou Z."/>
            <person name="Qu Y."/>
        </authorList>
    </citation>
    <scope>NUCLEOTIDE SEQUENCE [LARGE SCALE GENOMIC DNA]</scope>
    <source>
        <strain evidence="4">114-2 / CGMCC 5302</strain>
    </source>
</reference>
<feature type="compositionally biased region" description="Basic residues" evidence="1">
    <location>
        <begin position="440"/>
        <end position="473"/>
    </location>
</feature>
<dbReference type="Gene3D" id="2.60.120.200">
    <property type="match status" value="1"/>
</dbReference>
<dbReference type="EMBL" id="KB644414">
    <property type="protein sequence ID" value="EPS32679.1"/>
    <property type="molecule type" value="Genomic_DNA"/>
</dbReference>
<dbReference type="Proteomes" id="UP000019376">
    <property type="component" value="Unassembled WGS sequence"/>
</dbReference>
<dbReference type="InterPro" id="IPR013320">
    <property type="entry name" value="ConA-like_dom_sf"/>
</dbReference>
<keyword evidence="2" id="KW-0732">Signal</keyword>
<dbReference type="CDD" id="cd00413">
    <property type="entry name" value="Glyco_hydrolase_16"/>
    <property type="match status" value="1"/>
</dbReference>
<dbReference type="PhylomeDB" id="S7ZQJ0"/>
<dbReference type="STRING" id="933388.S7ZQJ0"/>
<dbReference type="eggNOG" id="ENOG502S0II">
    <property type="taxonomic scope" value="Eukaryota"/>
</dbReference>
<keyword evidence="4" id="KW-1185">Reference proteome</keyword>
<dbReference type="PANTHER" id="PTHR38121">
    <property type="entry name" value="GH16 DOMAIN-CONTAINING PROTEIN"/>
    <property type="match status" value="1"/>
</dbReference>
<feature type="compositionally biased region" description="Acidic residues" evidence="1">
    <location>
        <begin position="95"/>
        <end position="122"/>
    </location>
</feature>
<protein>
    <submittedName>
        <fullName evidence="3">Putative lichenase</fullName>
    </submittedName>
</protein>
<dbReference type="AlphaFoldDB" id="S7ZQJ0"/>
<proteinExistence type="predicted"/>
<evidence type="ECO:0000313" key="4">
    <source>
        <dbReference type="Proteomes" id="UP000019376"/>
    </source>
</evidence>
<sequence>MTPDALFLLILSVWLFNIGSASSTDLHSEPNATKNHPHKKRRAEDCDCFTVTGPDPGYFQHYKLWDFRSIPGVRQAHFNASTLDEQLESIQWPDSMEEGTDDENDDVSDENEYPNDDEEEDELANKMAKSNANVDTEESELEALWSFKKAFEKDWVSQQWQRPSGPHAPVTMINSKRNVFFAKNREWLDHLSTYLVMRTTRHRNYTSTAEIETKARNIFHCSLRVRFRVLPANLDSESTMSHSNGITHSNEDLPYSGSCVGIFTYREPNCESDIELLTKDPPSRIHYANQPDYDFSKDMMIPGANTVMDLPVPWTTWSVHRLDWLSNVSRWWADGEAQDSKTYRVPDLPSWLMINLWSDGGVWTGDLPIGDSVFMAIEYIEVAYNISADDWQKSPPPMSQRHGGHQYLASGNVASLAEGSHWPEADSEPSAEIIDGTMFKKCKKGRKGRKCRKNRKKKKHGKKPKHPHQKHRPSRLDKLP</sequence>
<feature type="signal peptide" evidence="2">
    <location>
        <begin position="1"/>
        <end position="23"/>
    </location>
</feature>